<dbReference type="Pfam" id="PF00126">
    <property type="entry name" value="HTH_1"/>
    <property type="match status" value="1"/>
</dbReference>
<dbReference type="PROSITE" id="PS50931">
    <property type="entry name" value="HTH_LYSR"/>
    <property type="match status" value="1"/>
</dbReference>
<dbReference type="GO" id="GO:0043565">
    <property type="term" value="F:sequence-specific DNA binding"/>
    <property type="evidence" value="ECO:0007669"/>
    <property type="project" value="TreeGrafter"/>
</dbReference>
<comment type="caution">
    <text evidence="6">The sequence shown here is derived from an EMBL/GenBank/DDBJ whole genome shotgun (WGS) entry which is preliminary data.</text>
</comment>
<dbReference type="FunFam" id="1.10.10.10:FF:000001">
    <property type="entry name" value="LysR family transcriptional regulator"/>
    <property type="match status" value="1"/>
</dbReference>
<dbReference type="InterPro" id="IPR058163">
    <property type="entry name" value="LysR-type_TF_proteobact-type"/>
</dbReference>
<dbReference type="GO" id="GO:0006351">
    <property type="term" value="P:DNA-templated transcription"/>
    <property type="evidence" value="ECO:0007669"/>
    <property type="project" value="TreeGrafter"/>
</dbReference>
<dbReference type="InterPro" id="IPR000847">
    <property type="entry name" value="LysR_HTH_N"/>
</dbReference>
<dbReference type="Proteomes" id="UP000577362">
    <property type="component" value="Unassembled WGS sequence"/>
</dbReference>
<dbReference type="EMBL" id="JACIEN010000001">
    <property type="protein sequence ID" value="MBB4015497.1"/>
    <property type="molecule type" value="Genomic_DNA"/>
</dbReference>
<evidence type="ECO:0000259" key="5">
    <source>
        <dbReference type="PROSITE" id="PS50931"/>
    </source>
</evidence>
<dbReference type="Gene3D" id="1.10.10.10">
    <property type="entry name" value="Winged helix-like DNA-binding domain superfamily/Winged helix DNA-binding domain"/>
    <property type="match status" value="1"/>
</dbReference>
<accession>A0A840BZ14</accession>
<dbReference type="Gene3D" id="3.40.190.290">
    <property type="match status" value="1"/>
</dbReference>
<dbReference type="AlphaFoldDB" id="A0A840BZ14"/>
<dbReference type="InterPro" id="IPR036388">
    <property type="entry name" value="WH-like_DNA-bd_sf"/>
</dbReference>
<dbReference type="PANTHER" id="PTHR30537">
    <property type="entry name" value="HTH-TYPE TRANSCRIPTIONAL REGULATOR"/>
    <property type="match status" value="1"/>
</dbReference>
<evidence type="ECO:0000256" key="3">
    <source>
        <dbReference type="ARBA" id="ARBA00023125"/>
    </source>
</evidence>
<feature type="domain" description="HTH lysR-type" evidence="5">
    <location>
        <begin position="2"/>
        <end position="59"/>
    </location>
</feature>
<sequence length="322" mass="35238">MPDFDDLKSFIEVVDSGGFGRAAKRLGIAKSIVSRRIARLEAELGTRLLTRTTRGISATEAGLEFKTRSERILADLAEAQDAVAQHGGGIVGTLRLSAPLSFGVKYVTPILAEMAAAHPRLGIDVAYSDRVVDLMAERFDAAIRIGYLRDSSLIARKIAPVYVVVVASPDYVARHGRPETPDDLTRHECLIYSAVSDQDLHFRRGTRWTNVRPRGRLLADNGDALLQWARTGLGIVVAPTFLAAEDIERGTLIPLLLDYEMPEAGIYVVRPPGAYVPAKVRLLTDTLVAHFGGEPYWDACLMHRLRQKRAPAQAADDSVSAE</sequence>
<evidence type="ECO:0000313" key="6">
    <source>
        <dbReference type="EMBL" id="MBB4015497.1"/>
    </source>
</evidence>
<evidence type="ECO:0000256" key="2">
    <source>
        <dbReference type="ARBA" id="ARBA00023015"/>
    </source>
</evidence>
<dbReference type="PRINTS" id="PR00039">
    <property type="entry name" value="HTHLYSR"/>
</dbReference>
<keyword evidence="4" id="KW-0804">Transcription</keyword>
<evidence type="ECO:0000313" key="7">
    <source>
        <dbReference type="Proteomes" id="UP000577362"/>
    </source>
</evidence>
<evidence type="ECO:0000256" key="1">
    <source>
        <dbReference type="ARBA" id="ARBA00009437"/>
    </source>
</evidence>
<dbReference type="SUPFAM" id="SSF46785">
    <property type="entry name" value="Winged helix' DNA-binding domain"/>
    <property type="match status" value="1"/>
</dbReference>
<keyword evidence="7" id="KW-1185">Reference proteome</keyword>
<dbReference type="CDD" id="cd08422">
    <property type="entry name" value="PBP2_CrgA_like"/>
    <property type="match status" value="1"/>
</dbReference>
<dbReference type="GO" id="GO:0003700">
    <property type="term" value="F:DNA-binding transcription factor activity"/>
    <property type="evidence" value="ECO:0007669"/>
    <property type="project" value="InterPro"/>
</dbReference>
<dbReference type="Pfam" id="PF03466">
    <property type="entry name" value="LysR_substrate"/>
    <property type="match status" value="1"/>
</dbReference>
<proteinExistence type="inferred from homology"/>
<dbReference type="FunFam" id="3.40.190.290:FF:000001">
    <property type="entry name" value="Transcriptional regulator, LysR family"/>
    <property type="match status" value="1"/>
</dbReference>
<keyword evidence="2" id="KW-0805">Transcription regulation</keyword>
<organism evidence="6 7">
    <name type="scientific">Chelatococcus caeni</name>
    <dbReference type="NCBI Taxonomy" id="1348468"/>
    <lineage>
        <taxon>Bacteria</taxon>
        <taxon>Pseudomonadati</taxon>
        <taxon>Pseudomonadota</taxon>
        <taxon>Alphaproteobacteria</taxon>
        <taxon>Hyphomicrobiales</taxon>
        <taxon>Chelatococcaceae</taxon>
        <taxon>Chelatococcus</taxon>
    </lineage>
</organism>
<dbReference type="PANTHER" id="PTHR30537:SF5">
    <property type="entry name" value="HTH-TYPE TRANSCRIPTIONAL ACTIVATOR TTDR-RELATED"/>
    <property type="match status" value="1"/>
</dbReference>
<gene>
    <name evidence="6" type="ORF">GGR16_000503</name>
</gene>
<dbReference type="SUPFAM" id="SSF53850">
    <property type="entry name" value="Periplasmic binding protein-like II"/>
    <property type="match status" value="1"/>
</dbReference>
<protein>
    <submittedName>
        <fullName evidence="6">DNA-binding transcriptional LysR family regulator</fullName>
    </submittedName>
</protein>
<reference evidence="6 7" key="1">
    <citation type="submission" date="2020-08" db="EMBL/GenBank/DDBJ databases">
        <title>Genomic Encyclopedia of Type Strains, Phase IV (KMG-IV): sequencing the most valuable type-strain genomes for metagenomic binning, comparative biology and taxonomic classification.</title>
        <authorList>
            <person name="Goeker M."/>
        </authorList>
    </citation>
    <scope>NUCLEOTIDE SEQUENCE [LARGE SCALE GENOMIC DNA]</scope>
    <source>
        <strain evidence="6 7">DSM 103737</strain>
    </source>
</reference>
<keyword evidence="3 6" id="KW-0238">DNA-binding</keyword>
<name>A0A840BZ14_9HYPH</name>
<dbReference type="InterPro" id="IPR036390">
    <property type="entry name" value="WH_DNA-bd_sf"/>
</dbReference>
<dbReference type="RefSeq" id="WP_183315625.1">
    <property type="nucleotide sequence ID" value="NZ_JACIEN010000001.1"/>
</dbReference>
<dbReference type="InterPro" id="IPR005119">
    <property type="entry name" value="LysR_subst-bd"/>
</dbReference>
<evidence type="ECO:0000256" key="4">
    <source>
        <dbReference type="ARBA" id="ARBA00023163"/>
    </source>
</evidence>
<comment type="similarity">
    <text evidence="1">Belongs to the LysR transcriptional regulatory family.</text>
</comment>